<comment type="caution">
    <text evidence="1">The sequence shown here is derived from an EMBL/GenBank/DDBJ whole genome shotgun (WGS) entry which is preliminary data.</text>
</comment>
<name>A0ABR2LKG1_9ASPA</name>
<protein>
    <submittedName>
        <fullName evidence="1">Uncharacterized protein</fullName>
    </submittedName>
</protein>
<keyword evidence="2" id="KW-1185">Reference proteome</keyword>
<dbReference type="EMBL" id="JBBWWR010000019">
    <property type="protein sequence ID" value="KAK8942209.1"/>
    <property type="molecule type" value="Genomic_DNA"/>
</dbReference>
<dbReference type="Proteomes" id="UP001412067">
    <property type="component" value="Unassembled WGS sequence"/>
</dbReference>
<sequence>MVLPWELHHSWGEQLEPGSAPFEKLLGTFRALRDRHHGLPPAISPPCDPQFILFKREKIDESPTTGCTKTIYSFFDFIDEKEEAVKKIFKKQPEAS</sequence>
<proteinExistence type="predicted"/>
<evidence type="ECO:0000313" key="2">
    <source>
        <dbReference type="Proteomes" id="UP001412067"/>
    </source>
</evidence>
<evidence type="ECO:0000313" key="1">
    <source>
        <dbReference type="EMBL" id="KAK8942209.1"/>
    </source>
</evidence>
<organism evidence="1 2">
    <name type="scientific">Platanthera guangdongensis</name>
    <dbReference type="NCBI Taxonomy" id="2320717"/>
    <lineage>
        <taxon>Eukaryota</taxon>
        <taxon>Viridiplantae</taxon>
        <taxon>Streptophyta</taxon>
        <taxon>Embryophyta</taxon>
        <taxon>Tracheophyta</taxon>
        <taxon>Spermatophyta</taxon>
        <taxon>Magnoliopsida</taxon>
        <taxon>Liliopsida</taxon>
        <taxon>Asparagales</taxon>
        <taxon>Orchidaceae</taxon>
        <taxon>Orchidoideae</taxon>
        <taxon>Orchideae</taxon>
        <taxon>Orchidinae</taxon>
        <taxon>Platanthera</taxon>
    </lineage>
</organism>
<gene>
    <name evidence="1" type="ORF">KSP40_PGU020550</name>
</gene>
<accession>A0ABR2LKG1</accession>
<reference evidence="1 2" key="1">
    <citation type="journal article" date="2022" name="Nat. Plants">
        <title>Genomes of leafy and leafless Platanthera orchids illuminate the evolution of mycoheterotrophy.</title>
        <authorList>
            <person name="Li M.H."/>
            <person name="Liu K.W."/>
            <person name="Li Z."/>
            <person name="Lu H.C."/>
            <person name="Ye Q.L."/>
            <person name="Zhang D."/>
            <person name="Wang J.Y."/>
            <person name="Li Y.F."/>
            <person name="Zhong Z.M."/>
            <person name="Liu X."/>
            <person name="Yu X."/>
            <person name="Liu D.K."/>
            <person name="Tu X.D."/>
            <person name="Liu B."/>
            <person name="Hao Y."/>
            <person name="Liao X.Y."/>
            <person name="Jiang Y.T."/>
            <person name="Sun W.H."/>
            <person name="Chen J."/>
            <person name="Chen Y.Q."/>
            <person name="Ai Y."/>
            <person name="Zhai J.W."/>
            <person name="Wu S.S."/>
            <person name="Zhou Z."/>
            <person name="Hsiao Y.Y."/>
            <person name="Wu W.L."/>
            <person name="Chen Y.Y."/>
            <person name="Lin Y.F."/>
            <person name="Hsu J.L."/>
            <person name="Li C.Y."/>
            <person name="Wang Z.W."/>
            <person name="Zhao X."/>
            <person name="Zhong W.Y."/>
            <person name="Ma X.K."/>
            <person name="Ma L."/>
            <person name="Huang J."/>
            <person name="Chen G.Z."/>
            <person name="Huang M.Z."/>
            <person name="Huang L."/>
            <person name="Peng D.H."/>
            <person name="Luo Y.B."/>
            <person name="Zou S.Q."/>
            <person name="Chen S.P."/>
            <person name="Lan S."/>
            <person name="Tsai W.C."/>
            <person name="Van de Peer Y."/>
            <person name="Liu Z.J."/>
        </authorList>
    </citation>
    <scope>NUCLEOTIDE SEQUENCE [LARGE SCALE GENOMIC DNA]</scope>
    <source>
        <strain evidence="1">Lor288</strain>
    </source>
</reference>